<dbReference type="GO" id="GO:0008270">
    <property type="term" value="F:zinc ion binding"/>
    <property type="evidence" value="ECO:0007669"/>
    <property type="project" value="UniProtKB-KW"/>
</dbReference>
<dbReference type="Ensembl" id="ENSVKKT00000001140.1">
    <property type="protein sequence ID" value="ENSVKKP00000001096.1"/>
    <property type="gene ID" value="ENSVKKG00000000900.1"/>
</dbReference>
<evidence type="ECO:0000313" key="19">
    <source>
        <dbReference type="Proteomes" id="UP000694545"/>
    </source>
</evidence>
<evidence type="ECO:0000259" key="16">
    <source>
        <dbReference type="PROSITE" id="PS50089"/>
    </source>
</evidence>
<evidence type="ECO:0000313" key="18">
    <source>
        <dbReference type="Ensembl" id="ENSVKKP00000001096.1"/>
    </source>
</evidence>
<dbReference type="Pfam" id="PF00643">
    <property type="entry name" value="zf-B_box"/>
    <property type="match status" value="1"/>
</dbReference>
<comment type="pathway">
    <text evidence="3">Protein modification; protein ubiquitination.</text>
</comment>
<evidence type="ECO:0000256" key="9">
    <source>
        <dbReference type="ARBA" id="ARBA00022771"/>
    </source>
</evidence>
<dbReference type="InterPro" id="IPR001841">
    <property type="entry name" value="Znf_RING"/>
</dbReference>
<dbReference type="EC" id="2.3.2.27" evidence="5"/>
<proteinExistence type="inferred from homology"/>
<feature type="region of interest" description="Disordered" evidence="15">
    <location>
        <begin position="1"/>
        <end position="36"/>
    </location>
</feature>
<evidence type="ECO:0000256" key="7">
    <source>
        <dbReference type="ARBA" id="ARBA00022679"/>
    </source>
</evidence>
<name>A0A8D2IQM0_VARKO</name>
<dbReference type="PROSITE" id="PS50089">
    <property type="entry name" value="ZF_RING_2"/>
    <property type="match status" value="1"/>
</dbReference>
<dbReference type="PRINTS" id="PR01406">
    <property type="entry name" value="BBOXZNFINGER"/>
</dbReference>
<evidence type="ECO:0000256" key="10">
    <source>
        <dbReference type="ARBA" id="ARBA00022786"/>
    </source>
</evidence>
<dbReference type="SUPFAM" id="SSF57850">
    <property type="entry name" value="RING/U-box"/>
    <property type="match status" value="1"/>
</dbReference>
<comment type="similarity">
    <text evidence="4">Belongs to the TRIM/RBCC family.</text>
</comment>
<dbReference type="GO" id="GO:0061630">
    <property type="term" value="F:ubiquitin protein ligase activity"/>
    <property type="evidence" value="ECO:0007669"/>
    <property type="project" value="UniProtKB-EC"/>
</dbReference>
<dbReference type="PROSITE" id="PS50119">
    <property type="entry name" value="ZF_BBOX"/>
    <property type="match status" value="1"/>
</dbReference>
<evidence type="ECO:0000256" key="6">
    <source>
        <dbReference type="ARBA" id="ARBA00022490"/>
    </source>
</evidence>
<keyword evidence="6" id="KW-0963">Cytoplasm</keyword>
<feature type="domain" description="RING-type" evidence="16">
    <location>
        <begin position="62"/>
        <end position="106"/>
    </location>
</feature>
<dbReference type="SUPFAM" id="SSF57845">
    <property type="entry name" value="B-box zinc-binding domain"/>
    <property type="match status" value="1"/>
</dbReference>
<keyword evidence="12 14" id="KW-0175">Coiled coil</keyword>
<evidence type="ECO:0000256" key="4">
    <source>
        <dbReference type="ARBA" id="ARBA00008518"/>
    </source>
</evidence>
<dbReference type="SMART" id="SM00336">
    <property type="entry name" value="BBOX"/>
    <property type="match status" value="1"/>
</dbReference>
<dbReference type="SMART" id="SM00184">
    <property type="entry name" value="RING"/>
    <property type="match status" value="1"/>
</dbReference>
<feature type="coiled-coil region" evidence="14">
    <location>
        <begin position="184"/>
        <end position="283"/>
    </location>
</feature>
<dbReference type="Gene3D" id="3.30.160.60">
    <property type="entry name" value="Classic Zinc Finger"/>
    <property type="match status" value="1"/>
</dbReference>
<comment type="subcellular location">
    <subcellularLocation>
        <location evidence="2">Cytoplasm</location>
    </subcellularLocation>
</comment>
<dbReference type="PANTHER" id="PTHR24103">
    <property type="entry name" value="E3 UBIQUITIN-PROTEIN LIGASE TRIM"/>
    <property type="match status" value="1"/>
</dbReference>
<evidence type="ECO:0000256" key="8">
    <source>
        <dbReference type="ARBA" id="ARBA00022723"/>
    </source>
</evidence>
<evidence type="ECO:0000259" key="17">
    <source>
        <dbReference type="PROSITE" id="PS50119"/>
    </source>
</evidence>
<dbReference type="Pfam" id="PF15227">
    <property type="entry name" value="zf-C3HC4_4"/>
    <property type="match status" value="1"/>
</dbReference>
<evidence type="ECO:0000256" key="14">
    <source>
        <dbReference type="SAM" id="Coils"/>
    </source>
</evidence>
<evidence type="ECO:0000256" key="11">
    <source>
        <dbReference type="ARBA" id="ARBA00022833"/>
    </source>
</evidence>
<keyword evidence="9 13" id="KW-0863">Zinc-finger</keyword>
<keyword evidence="10" id="KW-0833">Ubl conjugation pathway</keyword>
<evidence type="ECO:0000256" key="12">
    <source>
        <dbReference type="ARBA" id="ARBA00023054"/>
    </source>
</evidence>
<evidence type="ECO:0000256" key="2">
    <source>
        <dbReference type="ARBA" id="ARBA00004496"/>
    </source>
</evidence>
<keyword evidence="7" id="KW-0808">Transferase</keyword>
<reference evidence="18" key="1">
    <citation type="submission" date="2025-08" db="UniProtKB">
        <authorList>
            <consortium name="Ensembl"/>
        </authorList>
    </citation>
    <scope>IDENTIFICATION</scope>
</reference>
<dbReference type="InterPro" id="IPR020457">
    <property type="entry name" value="Znf_B-box_chordata"/>
</dbReference>
<evidence type="ECO:0000256" key="5">
    <source>
        <dbReference type="ARBA" id="ARBA00012483"/>
    </source>
</evidence>
<sequence length="349" mass="40211">MRHDGAGQSEGNASPAPPSPPSPGSLGKRPRSPLAPFPGEPWEAALHCALTQALDVEEEVKCPICHEYLTNAVSVDCGHNYCQTCILRHCSMKEDFGEEVTCPLCQAPIQRENIRPNWPLRNLVEMIKHFPLRLPEENLCTKHEKKLSLFCTEDGELVCIHCKRSSEHRAHNVLLLEEAVEQYKEQSQSHLEFLKKEKKKLEEQKRAKEWRIENCLVQLEQEKKRIRSDFERMQKFLEEKQQLWVDQLEELEEELKKMQDKHLAKVSKEFSRLTALVAEMEEMCLQPESKFLQVRLDTKDPTWPGSWNKEGKSSDLRMHMRNCKGRGSILWGVGRMPGFKEVGGGAADF</sequence>
<evidence type="ECO:0000256" key="3">
    <source>
        <dbReference type="ARBA" id="ARBA00004906"/>
    </source>
</evidence>
<dbReference type="GO" id="GO:0005737">
    <property type="term" value="C:cytoplasm"/>
    <property type="evidence" value="ECO:0007669"/>
    <property type="project" value="UniProtKB-SubCell"/>
</dbReference>
<dbReference type="InterPro" id="IPR017907">
    <property type="entry name" value="Znf_RING_CS"/>
</dbReference>
<evidence type="ECO:0000256" key="13">
    <source>
        <dbReference type="PROSITE-ProRule" id="PRU00024"/>
    </source>
</evidence>
<protein>
    <recommendedName>
        <fullName evidence="5">RING-type E3 ubiquitin transferase</fullName>
        <ecNumber evidence="5">2.3.2.27</ecNumber>
    </recommendedName>
</protein>
<dbReference type="Proteomes" id="UP000694545">
    <property type="component" value="Unplaced"/>
</dbReference>
<dbReference type="AlphaFoldDB" id="A0A8D2IQM0"/>
<keyword evidence="11" id="KW-0862">Zinc</keyword>
<keyword evidence="8" id="KW-0479">Metal-binding</keyword>
<evidence type="ECO:0000256" key="15">
    <source>
        <dbReference type="SAM" id="MobiDB-lite"/>
    </source>
</evidence>
<evidence type="ECO:0000256" key="1">
    <source>
        <dbReference type="ARBA" id="ARBA00000900"/>
    </source>
</evidence>
<feature type="domain" description="B box-type" evidence="17">
    <location>
        <begin position="135"/>
        <end position="176"/>
    </location>
</feature>
<dbReference type="InterPro" id="IPR013083">
    <property type="entry name" value="Znf_RING/FYVE/PHD"/>
</dbReference>
<dbReference type="InterPro" id="IPR050143">
    <property type="entry name" value="TRIM/RBCC"/>
</dbReference>
<accession>A0A8D2IQM0</accession>
<keyword evidence="19" id="KW-1185">Reference proteome</keyword>
<dbReference type="Gene3D" id="3.30.40.10">
    <property type="entry name" value="Zinc/RING finger domain, C3HC4 (zinc finger)"/>
    <property type="match status" value="1"/>
</dbReference>
<dbReference type="InterPro" id="IPR000315">
    <property type="entry name" value="Znf_B-box"/>
</dbReference>
<dbReference type="PROSITE" id="PS00518">
    <property type="entry name" value="ZF_RING_1"/>
    <property type="match status" value="1"/>
</dbReference>
<comment type="catalytic activity">
    <reaction evidence="1">
        <text>S-ubiquitinyl-[E2 ubiquitin-conjugating enzyme]-L-cysteine + [acceptor protein]-L-lysine = [E2 ubiquitin-conjugating enzyme]-L-cysteine + N(6)-ubiquitinyl-[acceptor protein]-L-lysine.</text>
        <dbReference type="EC" id="2.3.2.27"/>
    </reaction>
</comment>
<organism evidence="18 19">
    <name type="scientific">Varanus komodoensis</name>
    <name type="common">Komodo dragon</name>
    <dbReference type="NCBI Taxonomy" id="61221"/>
    <lineage>
        <taxon>Eukaryota</taxon>
        <taxon>Metazoa</taxon>
        <taxon>Chordata</taxon>
        <taxon>Craniata</taxon>
        <taxon>Vertebrata</taxon>
        <taxon>Euteleostomi</taxon>
        <taxon>Lepidosauria</taxon>
        <taxon>Squamata</taxon>
        <taxon>Bifurcata</taxon>
        <taxon>Unidentata</taxon>
        <taxon>Episquamata</taxon>
        <taxon>Toxicofera</taxon>
        <taxon>Anguimorpha</taxon>
        <taxon>Paleoanguimorpha</taxon>
        <taxon>Varanoidea</taxon>
        <taxon>Varanidae</taxon>
        <taxon>Varanus</taxon>
    </lineage>
</organism>
<reference evidence="18" key="2">
    <citation type="submission" date="2025-09" db="UniProtKB">
        <authorList>
            <consortium name="Ensembl"/>
        </authorList>
    </citation>
    <scope>IDENTIFICATION</scope>
</reference>